<keyword evidence="3" id="KW-0520">NAD</keyword>
<keyword evidence="2" id="KW-0560">Oxidoreductase</keyword>
<dbReference type="InterPro" id="IPR001509">
    <property type="entry name" value="Epimerase_deHydtase"/>
</dbReference>
<dbReference type="RefSeq" id="WP_103890175.1">
    <property type="nucleotide sequence ID" value="NZ_FNVU01000024.1"/>
</dbReference>
<dbReference type="Gene3D" id="3.40.50.720">
    <property type="entry name" value="NAD(P)-binding Rossmann-like Domain"/>
    <property type="match status" value="1"/>
</dbReference>
<dbReference type="PANTHER" id="PTHR43103:SF5">
    <property type="entry name" value="4-EPIMERASE, PUTATIVE (AFU_ORTHOLOGUE AFUA_7G00360)-RELATED"/>
    <property type="match status" value="1"/>
</dbReference>
<dbReference type="PANTHER" id="PTHR43103">
    <property type="entry name" value="NUCLEOSIDE-DIPHOSPHATE-SUGAR EPIMERASE"/>
    <property type="match status" value="1"/>
</dbReference>
<proteinExistence type="inferred from homology"/>
<comment type="similarity">
    <text evidence="1">Belongs to the NAD(P)-dependent epimerase/dehydratase family.</text>
</comment>
<evidence type="ECO:0000256" key="2">
    <source>
        <dbReference type="ARBA" id="ARBA00023002"/>
    </source>
</evidence>
<dbReference type="SUPFAM" id="SSF51735">
    <property type="entry name" value="NAD(P)-binding Rossmann-fold domains"/>
    <property type="match status" value="1"/>
</dbReference>
<dbReference type="InterPro" id="IPR036291">
    <property type="entry name" value="NAD(P)-bd_dom_sf"/>
</dbReference>
<name>A0A1H6E438_9ACTN</name>
<keyword evidence="6" id="KW-1185">Reference proteome</keyword>
<sequence>MKVLVTGAGGLLGREVVARLRESGHMVRAHDRSAPDPASADEVAGGDLLDGAGPAELLDGVDAVVHAAALPSPNAAPHDVVFTNNVRSTYLVLDAAGRAGVRRAVYVSSLSALGLAFSAHGTSAQRVPITEEHPYLGDDVYGLSKYLGETVAATAARRYGMTVVSLRFPFLGAGERLRDHLARVHQDPGYDRGSLWGWLDPRDAARAIDAALTAPLDGHPVINVAAPDTTALEPTAELLRRYHPTARFDAPLDGFTVPFDLARSRSLLAFTPLHTWRT</sequence>
<organism evidence="5 6">
    <name type="scientific">Actinacidiphila yanglinensis</name>
    <dbReference type="NCBI Taxonomy" id="310779"/>
    <lineage>
        <taxon>Bacteria</taxon>
        <taxon>Bacillati</taxon>
        <taxon>Actinomycetota</taxon>
        <taxon>Actinomycetes</taxon>
        <taxon>Kitasatosporales</taxon>
        <taxon>Streptomycetaceae</taxon>
        <taxon>Actinacidiphila</taxon>
    </lineage>
</organism>
<evidence type="ECO:0000313" key="6">
    <source>
        <dbReference type="Proteomes" id="UP000236754"/>
    </source>
</evidence>
<accession>A0A1H6E438</accession>
<evidence type="ECO:0000256" key="1">
    <source>
        <dbReference type="ARBA" id="ARBA00007637"/>
    </source>
</evidence>
<evidence type="ECO:0000256" key="3">
    <source>
        <dbReference type="ARBA" id="ARBA00023027"/>
    </source>
</evidence>
<evidence type="ECO:0000259" key="4">
    <source>
        <dbReference type="Pfam" id="PF01370"/>
    </source>
</evidence>
<dbReference type="AlphaFoldDB" id="A0A1H6E438"/>
<reference evidence="5 6" key="1">
    <citation type="submission" date="2016-10" db="EMBL/GenBank/DDBJ databases">
        <authorList>
            <person name="de Groot N.N."/>
        </authorList>
    </citation>
    <scope>NUCLEOTIDE SEQUENCE [LARGE SCALE GENOMIC DNA]</scope>
    <source>
        <strain evidence="5 6">CGMCC 4.2023</strain>
    </source>
</reference>
<protein>
    <submittedName>
        <fullName evidence="5">Nucleoside-diphosphate-sugar epimerase</fullName>
    </submittedName>
</protein>
<dbReference type="EMBL" id="FNVU01000024">
    <property type="protein sequence ID" value="SEG91794.1"/>
    <property type="molecule type" value="Genomic_DNA"/>
</dbReference>
<dbReference type="Pfam" id="PF01370">
    <property type="entry name" value="Epimerase"/>
    <property type="match status" value="1"/>
</dbReference>
<evidence type="ECO:0000313" key="5">
    <source>
        <dbReference type="EMBL" id="SEG91794.1"/>
    </source>
</evidence>
<dbReference type="Proteomes" id="UP000236754">
    <property type="component" value="Unassembled WGS sequence"/>
</dbReference>
<dbReference type="OrthoDB" id="8770295at2"/>
<dbReference type="GO" id="GO:0016491">
    <property type="term" value="F:oxidoreductase activity"/>
    <property type="evidence" value="ECO:0007669"/>
    <property type="project" value="UniProtKB-KW"/>
</dbReference>
<gene>
    <name evidence="5" type="ORF">SAMN05216223_12485</name>
</gene>
<feature type="domain" description="NAD-dependent epimerase/dehydratase" evidence="4">
    <location>
        <begin position="3"/>
        <end position="225"/>
    </location>
</feature>